<dbReference type="InterPro" id="IPR009057">
    <property type="entry name" value="Homeodomain-like_sf"/>
</dbReference>
<gene>
    <name evidence="6" type="ORF">C7K25_04835</name>
</gene>
<accession>A0ABT7C7D4</accession>
<evidence type="ECO:0000256" key="2">
    <source>
        <dbReference type="ARBA" id="ARBA00023125"/>
    </source>
</evidence>
<dbReference type="Pfam" id="PF01418">
    <property type="entry name" value="HTH_6"/>
    <property type="match status" value="1"/>
</dbReference>
<reference evidence="6" key="1">
    <citation type="submission" date="2018-03" db="EMBL/GenBank/DDBJ databases">
        <authorList>
            <person name="Nunes O.C."/>
            <person name="Lopes A.R."/>
            <person name="Froufe H."/>
            <person name="Munoz-Merida A."/>
            <person name="Barroso C."/>
            <person name="Egas C."/>
        </authorList>
    </citation>
    <scope>NUCLEOTIDE SEQUENCE</scope>
    <source>
        <strain evidence="6">ON4</strain>
    </source>
</reference>
<dbReference type="InterPro" id="IPR001347">
    <property type="entry name" value="SIS_dom"/>
</dbReference>
<reference evidence="6" key="2">
    <citation type="journal article" date="2022" name="Sci. Rep.">
        <title>In silico prediction of the enzymes involved in the degradation of the herbicide molinate by Gulosibacter molinativorax ON4T.</title>
        <authorList>
            <person name="Lopes A.R."/>
            <person name="Bunin E."/>
            <person name="Viana A.T."/>
            <person name="Froufe H."/>
            <person name="Munoz-Merida A."/>
            <person name="Pinho D."/>
            <person name="Figueiredo J."/>
            <person name="Barroso C."/>
            <person name="Vaz-Moreira I."/>
            <person name="Bellanger X."/>
            <person name="Egas C."/>
            <person name="Nunes O.C."/>
        </authorList>
    </citation>
    <scope>NUCLEOTIDE SEQUENCE</scope>
    <source>
        <strain evidence="6">ON4</strain>
    </source>
</reference>
<keyword evidence="2" id="KW-0238">DNA-binding</keyword>
<dbReference type="PANTHER" id="PTHR30514:SF1">
    <property type="entry name" value="HTH-TYPE TRANSCRIPTIONAL REGULATOR HEXR-RELATED"/>
    <property type="match status" value="1"/>
</dbReference>
<evidence type="ECO:0000259" key="4">
    <source>
        <dbReference type="PROSITE" id="PS51071"/>
    </source>
</evidence>
<proteinExistence type="predicted"/>
<dbReference type="InterPro" id="IPR047640">
    <property type="entry name" value="RpiR-like"/>
</dbReference>
<dbReference type="Gene3D" id="3.40.50.10490">
    <property type="entry name" value="Glucose-6-phosphate isomerase like protein, domain 1"/>
    <property type="match status" value="1"/>
</dbReference>
<protein>
    <submittedName>
        <fullName evidence="6">MurR/RpiR family transcriptional regulator</fullName>
    </submittedName>
</protein>
<evidence type="ECO:0000256" key="3">
    <source>
        <dbReference type="ARBA" id="ARBA00023163"/>
    </source>
</evidence>
<keyword evidence="3" id="KW-0804">Transcription</keyword>
<name>A0ABT7C7D4_9MICO</name>
<feature type="domain" description="SIS" evidence="5">
    <location>
        <begin position="143"/>
        <end position="284"/>
    </location>
</feature>
<dbReference type="EMBL" id="PXVD01000006">
    <property type="protein sequence ID" value="MDJ1370694.1"/>
    <property type="molecule type" value="Genomic_DNA"/>
</dbReference>
<evidence type="ECO:0000313" key="6">
    <source>
        <dbReference type="EMBL" id="MDJ1370694.1"/>
    </source>
</evidence>
<evidence type="ECO:0000256" key="1">
    <source>
        <dbReference type="ARBA" id="ARBA00023015"/>
    </source>
</evidence>
<dbReference type="PANTHER" id="PTHR30514">
    <property type="entry name" value="GLUCOKINASE"/>
    <property type="match status" value="1"/>
</dbReference>
<dbReference type="PROSITE" id="PS51071">
    <property type="entry name" value="HTH_RPIR"/>
    <property type="match status" value="1"/>
</dbReference>
<organism evidence="6 7">
    <name type="scientific">Gulosibacter molinativorax</name>
    <dbReference type="NCBI Taxonomy" id="256821"/>
    <lineage>
        <taxon>Bacteria</taxon>
        <taxon>Bacillati</taxon>
        <taxon>Actinomycetota</taxon>
        <taxon>Actinomycetes</taxon>
        <taxon>Micrococcales</taxon>
        <taxon>Microbacteriaceae</taxon>
        <taxon>Gulosibacter</taxon>
    </lineage>
</organism>
<evidence type="ECO:0000259" key="5">
    <source>
        <dbReference type="PROSITE" id="PS51464"/>
    </source>
</evidence>
<dbReference type="InterPro" id="IPR046348">
    <property type="entry name" value="SIS_dom_sf"/>
</dbReference>
<dbReference type="Proteomes" id="UP001170379">
    <property type="component" value="Unassembled WGS sequence"/>
</dbReference>
<dbReference type="CDD" id="cd05013">
    <property type="entry name" value="SIS_RpiR"/>
    <property type="match status" value="1"/>
</dbReference>
<comment type="caution">
    <text evidence="6">The sequence shown here is derived from an EMBL/GenBank/DDBJ whole genome shotgun (WGS) entry which is preliminary data.</text>
</comment>
<dbReference type="InterPro" id="IPR035472">
    <property type="entry name" value="RpiR-like_SIS"/>
</dbReference>
<dbReference type="Gene3D" id="1.10.10.10">
    <property type="entry name" value="Winged helix-like DNA-binding domain superfamily/Winged helix DNA-binding domain"/>
    <property type="match status" value="1"/>
</dbReference>
<dbReference type="PROSITE" id="PS51464">
    <property type="entry name" value="SIS"/>
    <property type="match status" value="1"/>
</dbReference>
<keyword evidence="1" id="KW-0805">Transcription regulation</keyword>
<dbReference type="InterPro" id="IPR000281">
    <property type="entry name" value="HTH_RpiR"/>
</dbReference>
<evidence type="ECO:0000313" key="7">
    <source>
        <dbReference type="Proteomes" id="UP001170379"/>
    </source>
</evidence>
<dbReference type="InterPro" id="IPR036388">
    <property type="entry name" value="WH-like_DNA-bd_sf"/>
</dbReference>
<sequence>MRSRVRFAGESWKGHESVNWQGAPDAPPHARIAALSPSLQPGERRVVDSILKDRAGTVERTAQELADAVGVGRTTVIRAAQSLGYEGYPQLRVALARELALEGNANEESDGTLAGSLRAGVARFGARLPNTVSALTEDDIAEFLRLLDGADRVLVLANGLSLSLGLDLVLRLNAAGRPAEMLMDAMSQQIAAAQLGAGSVCIVISGSGANRASLDGMRAAKASGASVVAVTSFARSAVADLADLALVVPPINESFQDELIHTSRAAIMLVIEQLIELFIQHRGERGREAQAAALSVLGSGLLE</sequence>
<feature type="domain" description="HTH rpiR-type" evidence="4">
    <location>
        <begin position="26"/>
        <end position="102"/>
    </location>
</feature>
<dbReference type="Pfam" id="PF01380">
    <property type="entry name" value="SIS"/>
    <property type="match status" value="1"/>
</dbReference>
<keyword evidence="7" id="KW-1185">Reference proteome</keyword>
<dbReference type="SUPFAM" id="SSF53697">
    <property type="entry name" value="SIS domain"/>
    <property type="match status" value="1"/>
</dbReference>
<dbReference type="SUPFAM" id="SSF46689">
    <property type="entry name" value="Homeodomain-like"/>
    <property type="match status" value="1"/>
</dbReference>